<evidence type="ECO:0000313" key="2">
    <source>
        <dbReference type="EMBL" id="CAD7029950.1"/>
    </source>
</evidence>
<dbReference type="Proteomes" id="UP000601041">
    <property type="component" value="Unassembled WGS sequence"/>
</dbReference>
<feature type="compositionally biased region" description="Basic and acidic residues" evidence="1">
    <location>
        <begin position="11"/>
        <end position="23"/>
    </location>
</feature>
<evidence type="ECO:0000256" key="1">
    <source>
        <dbReference type="SAM" id="MobiDB-lite"/>
    </source>
</evidence>
<feature type="region of interest" description="Disordered" evidence="1">
    <location>
        <begin position="1"/>
        <end position="23"/>
    </location>
</feature>
<proteinExistence type="predicted"/>
<protein>
    <recommendedName>
        <fullName evidence="4">Transposase</fullName>
    </recommendedName>
</protein>
<sequence length="151" mass="17000">MAQASRRTHTLRLEGRRKSTKAEKARAKVQRLLDELTAIRVREELDLAVSHGLELTWEGLRRRAGCGTDALTVNNPDLHKQITAQKERLETLVHGGERSHRKGDGETIAGLKRRLAAAITERDLAHVANLDLLDRIANLERELSQTKRASF</sequence>
<reference evidence="2 3" key="1">
    <citation type="submission" date="2020-11" db="EMBL/GenBank/DDBJ databases">
        <authorList>
            <person name="Lassalle F."/>
        </authorList>
    </citation>
    <scope>NUCLEOTIDE SEQUENCE [LARGE SCALE GENOMIC DNA]</scope>
    <source>
        <strain evidence="2 3">AB21</strain>
    </source>
</reference>
<feature type="compositionally biased region" description="Basic residues" evidence="1">
    <location>
        <begin position="1"/>
        <end position="10"/>
    </location>
</feature>
<dbReference type="EMBL" id="CABFWE030000005">
    <property type="protein sequence ID" value="CAD7029950.1"/>
    <property type="molecule type" value="Genomic_DNA"/>
</dbReference>
<evidence type="ECO:0008006" key="4">
    <source>
        <dbReference type="Google" id="ProtNLM"/>
    </source>
</evidence>
<evidence type="ECO:0000313" key="3">
    <source>
        <dbReference type="Proteomes" id="UP000601041"/>
    </source>
</evidence>
<accession>A0ABN7JI22</accession>
<gene>
    <name evidence="2" type="ORF">RHAB21_01663</name>
</gene>
<organism evidence="2 3">
    <name type="scientific">Pseudorhizobium halotolerans</name>
    <dbReference type="NCBI Taxonomy" id="1233081"/>
    <lineage>
        <taxon>Bacteria</taxon>
        <taxon>Pseudomonadati</taxon>
        <taxon>Pseudomonadota</taxon>
        <taxon>Alphaproteobacteria</taxon>
        <taxon>Hyphomicrobiales</taxon>
        <taxon>Rhizobiaceae</taxon>
        <taxon>Rhizobium/Agrobacterium group</taxon>
        <taxon>Pseudorhizobium</taxon>
    </lineage>
</organism>
<comment type="caution">
    <text evidence="2">The sequence shown here is derived from an EMBL/GenBank/DDBJ whole genome shotgun (WGS) entry which is preliminary data.</text>
</comment>
<keyword evidence="3" id="KW-1185">Reference proteome</keyword>
<name>A0ABN7JI22_9HYPH</name>